<evidence type="ECO:0000256" key="1">
    <source>
        <dbReference type="SAM" id="Phobius"/>
    </source>
</evidence>
<reference evidence="2" key="1">
    <citation type="journal article" date="2015" name="Nature">
        <title>Complex archaea that bridge the gap between prokaryotes and eukaryotes.</title>
        <authorList>
            <person name="Spang A."/>
            <person name="Saw J.H."/>
            <person name="Jorgensen S.L."/>
            <person name="Zaremba-Niedzwiedzka K."/>
            <person name="Martijn J."/>
            <person name="Lind A.E."/>
            <person name="van Eijk R."/>
            <person name="Schleper C."/>
            <person name="Guy L."/>
            <person name="Ettema T.J."/>
        </authorList>
    </citation>
    <scope>NUCLEOTIDE SEQUENCE</scope>
</reference>
<name>A0A0F9NWC9_9ZZZZ</name>
<protein>
    <submittedName>
        <fullName evidence="2">Uncharacterized protein</fullName>
    </submittedName>
</protein>
<accession>A0A0F9NWC9</accession>
<feature type="transmembrane region" description="Helical" evidence="1">
    <location>
        <begin position="7"/>
        <end position="25"/>
    </location>
</feature>
<keyword evidence="1" id="KW-0472">Membrane</keyword>
<keyword evidence="1" id="KW-0812">Transmembrane</keyword>
<organism evidence="2">
    <name type="scientific">marine sediment metagenome</name>
    <dbReference type="NCBI Taxonomy" id="412755"/>
    <lineage>
        <taxon>unclassified sequences</taxon>
        <taxon>metagenomes</taxon>
        <taxon>ecological metagenomes</taxon>
    </lineage>
</organism>
<dbReference type="AlphaFoldDB" id="A0A0F9NWC9"/>
<evidence type="ECO:0000313" key="2">
    <source>
        <dbReference type="EMBL" id="KKM85592.1"/>
    </source>
</evidence>
<proteinExistence type="predicted"/>
<feature type="non-terminal residue" evidence="2">
    <location>
        <position position="1"/>
    </location>
</feature>
<sequence length="85" mass="10020">MIFKKKYIYEYLIPFSLMFPVYWIIDAISKNGVKFIPFAGGWIVSMGIVACYKKYHIAICRTAKCKLKKIMLLIEKYLSKEKENV</sequence>
<dbReference type="EMBL" id="LAZR01007386">
    <property type="protein sequence ID" value="KKM85592.1"/>
    <property type="molecule type" value="Genomic_DNA"/>
</dbReference>
<keyword evidence="1" id="KW-1133">Transmembrane helix</keyword>
<feature type="transmembrane region" description="Helical" evidence="1">
    <location>
        <begin position="31"/>
        <end position="52"/>
    </location>
</feature>
<comment type="caution">
    <text evidence="2">The sequence shown here is derived from an EMBL/GenBank/DDBJ whole genome shotgun (WGS) entry which is preliminary data.</text>
</comment>
<gene>
    <name evidence="2" type="ORF">LCGC14_1287620</name>
</gene>